<evidence type="ECO:0000313" key="1">
    <source>
        <dbReference type="EMBL" id="MDH6217927.1"/>
    </source>
</evidence>
<proteinExistence type="predicted"/>
<gene>
    <name evidence="1" type="ORF">M2283_005259</name>
</gene>
<evidence type="ECO:0000313" key="2">
    <source>
        <dbReference type="Proteomes" id="UP001160499"/>
    </source>
</evidence>
<protein>
    <submittedName>
        <fullName evidence="1">Cytochrome P450</fullName>
    </submittedName>
</protein>
<dbReference type="InterPro" id="IPR036396">
    <property type="entry name" value="Cyt_P450_sf"/>
</dbReference>
<organism evidence="1 2">
    <name type="scientific">Streptomyces pseudovenezuelae</name>
    <dbReference type="NCBI Taxonomy" id="67350"/>
    <lineage>
        <taxon>Bacteria</taxon>
        <taxon>Bacillati</taxon>
        <taxon>Actinomycetota</taxon>
        <taxon>Actinomycetes</taxon>
        <taxon>Kitasatosporales</taxon>
        <taxon>Streptomycetaceae</taxon>
        <taxon>Streptomyces</taxon>
        <taxon>Streptomyces aurantiacus group</taxon>
    </lineage>
</organism>
<dbReference type="EMBL" id="JARXVH010000008">
    <property type="protein sequence ID" value="MDH6217927.1"/>
    <property type="molecule type" value="Genomic_DNA"/>
</dbReference>
<keyword evidence="2" id="KW-1185">Reference proteome</keyword>
<accession>A0ABT6LNN9</accession>
<comment type="caution">
    <text evidence="1">The sequence shown here is derived from an EMBL/GenBank/DDBJ whole genome shotgun (WGS) entry which is preliminary data.</text>
</comment>
<dbReference type="Gene3D" id="1.10.630.10">
    <property type="entry name" value="Cytochrome P450"/>
    <property type="match status" value="1"/>
</dbReference>
<dbReference type="Proteomes" id="UP001160499">
    <property type="component" value="Unassembled WGS sequence"/>
</dbReference>
<name>A0ABT6LNN9_9ACTN</name>
<sequence>MPVRTASGSARPAVQDAARIEPHVVFSTLLHRIPTLRLAVDVSELKFKEDSQAYGIHELPVTW</sequence>
<reference evidence="1 2" key="1">
    <citation type="submission" date="2023-04" db="EMBL/GenBank/DDBJ databases">
        <title>Forest soil microbial communities from Buena Vista Peninsula, Colon Province, Panama.</title>
        <authorList>
            <person name="Bouskill N."/>
        </authorList>
    </citation>
    <scope>NUCLEOTIDE SEQUENCE [LARGE SCALE GENOMIC DNA]</scope>
    <source>
        <strain evidence="1 2">GGS1</strain>
    </source>
</reference>